<dbReference type="RefSeq" id="WP_061798218.1">
    <property type="nucleotide sequence ID" value="NZ_CABITV010000002.1"/>
</dbReference>
<dbReference type="PANTHER" id="PTHR44688">
    <property type="entry name" value="DNA-BINDING TRANSCRIPTIONAL ACTIVATOR DEVR_DOSR"/>
    <property type="match status" value="1"/>
</dbReference>
<dbReference type="InterPro" id="IPR016032">
    <property type="entry name" value="Sig_transdc_resp-reg_C-effctor"/>
</dbReference>
<dbReference type="PROSITE" id="PS50043">
    <property type="entry name" value="HTH_LUXR_2"/>
    <property type="match status" value="1"/>
</dbReference>
<dbReference type="InterPro" id="IPR036388">
    <property type="entry name" value="WH-like_DNA-bd_sf"/>
</dbReference>
<dbReference type="PROSITE" id="PS00622">
    <property type="entry name" value="HTH_LUXR_1"/>
    <property type="match status" value="1"/>
</dbReference>
<evidence type="ECO:0000256" key="2">
    <source>
        <dbReference type="ARBA" id="ARBA00023125"/>
    </source>
</evidence>
<dbReference type="AlphaFoldDB" id="A0A240BUU6"/>
<dbReference type="PRINTS" id="PR00038">
    <property type="entry name" value="HTHLUXR"/>
</dbReference>
<evidence type="ECO:0000256" key="1">
    <source>
        <dbReference type="ARBA" id="ARBA00023015"/>
    </source>
</evidence>
<evidence type="ECO:0000256" key="3">
    <source>
        <dbReference type="ARBA" id="ARBA00023159"/>
    </source>
</evidence>
<dbReference type="SUPFAM" id="SSF46894">
    <property type="entry name" value="C-terminal effector domain of the bipartite response regulators"/>
    <property type="match status" value="1"/>
</dbReference>
<dbReference type="Pfam" id="PF00196">
    <property type="entry name" value="GerE"/>
    <property type="match status" value="1"/>
</dbReference>
<gene>
    <name evidence="6" type="primary">nreC_3</name>
    <name evidence="6" type="ORF">SAMEA4384070_01837</name>
</gene>
<evidence type="ECO:0000259" key="5">
    <source>
        <dbReference type="PROSITE" id="PS50043"/>
    </source>
</evidence>
<dbReference type="PANTHER" id="PTHR44688:SF16">
    <property type="entry name" value="DNA-BINDING TRANSCRIPTIONAL ACTIVATOR DEVR_DOSR"/>
    <property type="match status" value="1"/>
</dbReference>
<accession>A0A240BUU6</accession>
<dbReference type="SMART" id="SM00421">
    <property type="entry name" value="HTH_LUXR"/>
    <property type="match status" value="1"/>
</dbReference>
<evidence type="ECO:0000313" key="7">
    <source>
        <dbReference type="Proteomes" id="UP000215134"/>
    </source>
</evidence>
<dbReference type="GO" id="GO:0006355">
    <property type="term" value="P:regulation of DNA-templated transcription"/>
    <property type="evidence" value="ECO:0007669"/>
    <property type="project" value="InterPro"/>
</dbReference>
<dbReference type="GeneID" id="75027004"/>
<keyword evidence="2" id="KW-0238">DNA-binding</keyword>
<dbReference type="Proteomes" id="UP000215134">
    <property type="component" value="Chromosome 1"/>
</dbReference>
<evidence type="ECO:0000313" key="6">
    <source>
        <dbReference type="EMBL" id="SNV98833.1"/>
    </source>
</evidence>
<dbReference type="KEGG" id="sfj:SAMEA4384070_1837"/>
<sequence length="166" mass="18557">MRVAIFSDDYYFLYGTVLTLRNVGGLEIIEVYMPAGSLNSLVYCNADLTIVSFSSLFNAMSLLSTMADDRHKVMVLSDVKAARLINFNCVKKNISPKAFLDEMQRLMASNHGQHLSPRELLVLALLLKGSPNTGVARKLGISEKTVSQHKMNAMRKLNVKRFCQLI</sequence>
<keyword evidence="1" id="KW-0805">Transcription regulation</keyword>
<dbReference type="Gene3D" id="1.10.10.10">
    <property type="entry name" value="Winged helix-like DNA-binding domain superfamily/Winged helix DNA-binding domain"/>
    <property type="match status" value="1"/>
</dbReference>
<dbReference type="STRING" id="1411141.GCA_001590885_03096"/>
<organism evidence="6 7">
    <name type="scientific">Serratia ficaria</name>
    <dbReference type="NCBI Taxonomy" id="61651"/>
    <lineage>
        <taxon>Bacteria</taxon>
        <taxon>Pseudomonadati</taxon>
        <taxon>Pseudomonadota</taxon>
        <taxon>Gammaproteobacteria</taxon>
        <taxon>Enterobacterales</taxon>
        <taxon>Yersiniaceae</taxon>
        <taxon>Serratia</taxon>
    </lineage>
</organism>
<keyword evidence="7" id="KW-1185">Reference proteome</keyword>
<dbReference type="CDD" id="cd06170">
    <property type="entry name" value="LuxR_C_like"/>
    <property type="match status" value="1"/>
</dbReference>
<name>A0A240BUU6_SERFI</name>
<dbReference type="EMBL" id="LT906479">
    <property type="protein sequence ID" value="SNV98833.1"/>
    <property type="molecule type" value="Genomic_DNA"/>
</dbReference>
<proteinExistence type="predicted"/>
<keyword evidence="3" id="KW-0010">Activator</keyword>
<feature type="domain" description="HTH luxR-type" evidence="5">
    <location>
        <begin position="108"/>
        <end position="166"/>
    </location>
</feature>
<protein>
    <submittedName>
        <fullName evidence="6">Nitrogen regulation protein C</fullName>
    </submittedName>
</protein>
<dbReference type="OrthoDB" id="9796655at2"/>
<dbReference type="InterPro" id="IPR000792">
    <property type="entry name" value="Tscrpt_reg_LuxR_C"/>
</dbReference>
<reference evidence="6 7" key="1">
    <citation type="submission" date="2017-06" db="EMBL/GenBank/DDBJ databases">
        <authorList>
            <consortium name="Pathogen Informatics"/>
        </authorList>
    </citation>
    <scope>NUCLEOTIDE SEQUENCE [LARGE SCALE GENOMIC DNA]</scope>
    <source>
        <strain evidence="6 7">NCTC12148</strain>
    </source>
</reference>
<keyword evidence="4" id="KW-0804">Transcription</keyword>
<evidence type="ECO:0000256" key="4">
    <source>
        <dbReference type="ARBA" id="ARBA00023163"/>
    </source>
</evidence>
<dbReference type="GO" id="GO:0003677">
    <property type="term" value="F:DNA binding"/>
    <property type="evidence" value="ECO:0007669"/>
    <property type="project" value="UniProtKB-KW"/>
</dbReference>